<evidence type="ECO:0000313" key="2">
    <source>
        <dbReference type="EMBL" id="OPH47157.1"/>
    </source>
</evidence>
<dbReference type="AlphaFoldDB" id="A0A1V4H829"/>
<feature type="transmembrane region" description="Helical" evidence="1">
    <location>
        <begin position="61"/>
        <end position="82"/>
    </location>
</feature>
<keyword evidence="1" id="KW-1133">Transmembrane helix</keyword>
<dbReference type="Proteomes" id="UP000190626">
    <property type="component" value="Unassembled WGS sequence"/>
</dbReference>
<sequence>MKRLVLIMFLLINIIIGVGLFISIPLILVWGIGLIPTIILLIIYVFSNHFIIRKQVKAKRYWIISMIIVFGYWILFISYSSYNSIHNVVISNSIAPNYTFIGNDSNIYYTIKSNKQSVSKSDIDYLIKKLGFRDSKFKNLKLLLDENDDGIDMFFSEKEMTVCRNLYNNDYCSRIDEKNDFICTSLVGGITNVCRAYSRGSSQTVINDFRLIFEKTRDLRESISLDIGSQMIDSRSGEVFNYLHILNHKKVDTEDISAIFQILPKRKARYLFSVNEGIEPNLEKNRNQYYIIFDLLGNKTTISNSDIHFFNFKE</sequence>
<feature type="transmembrane region" description="Helical" evidence="1">
    <location>
        <begin position="7"/>
        <end position="28"/>
    </location>
</feature>
<feature type="transmembrane region" description="Helical" evidence="1">
    <location>
        <begin position="34"/>
        <end position="52"/>
    </location>
</feature>
<keyword evidence="1" id="KW-0472">Membrane</keyword>
<comment type="caution">
    <text evidence="2">The sequence shown here is derived from an EMBL/GenBank/DDBJ whole genome shotgun (WGS) entry which is preliminary data.</text>
</comment>
<dbReference type="RefSeq" id="WP_079420870.1">
    <property type="nucleotide sequence ID" value="NZ_MBTG01000066.1"/>
</dbReference>
<evidence type="ECO:0000256" key="1">
    <source>
        <dbReference type="SAM" id="Phobius"/>
    </source>
</evidence>
<proteinExistence type="predicted"/>
<protein>
    <submittedName>
        <fullName evidence="2">Uncharacterized protein</fullName>
    </submittedName>
</protein>
<gene>
    <name evidence="2" type="ORF">BC351_11670</name>
</gene>
<reference evidence="3" key="1">
    <citation type="submission" date="2016-07" db="EMBL/GenBank/DDBJ databases">
        <authorList>
            <person name="Florea S."/>
            <person name="Webb J.S."/>
            <person name="Jaromczyk J."/>
            <person name="Schardl C.L."/>
        </authorList>
    </citation>
    <scope>NUCLEOTIDE SEQUENCE [LARGE SCALE GENOMIC DNA]</scope>
    <source>
        <strain evidence="3">CY1</strain>
    </source>
</reference>
<organism evidence="2 3">
    <name type="scientific">Paenibacillus ferrarius</name>
    <dbReference type="NCBI Taxonomy" id="1469647"/>
    <lineage>
        <taxon>Bacteria</taxon>
        <taxon>Bacillati</taxon>
        <taxon>Bacillota</taxon>
        <taxon>Bacilli</taxon>
        <taxon>Bacillales</taxon>
        <taxon>Paenibacillaceae</taxon>
        <taxon>Paenibacillus</taxon>
    </lineage>
</organism>
<name>A0A1V4H829_9BACL</name>
<dbReference type="EMBL" id="MBTG01000066">
    <property type="protein sequence ID" value="OPH47157.1"/>
    <property type="molecule type" value="Genomic_DNA"/>
</dbReference>
<keyword evidence="3" id="KW-1185">Reference proteome</keyword>
<keyword evidence="1" id="KW-0812">Transmembrane</keyword>
<accession>A0A1V4H829</accession>
<evidence type="ECO:0000313" key="3">
    <source>
        <dbReference type="Proteomes" id="UP000190626"/>
    </source>
</evidence>